<accession>A0AA41U990</accession>
<comment type="pathway">
    <text evidence="2">Purine metabolism; urate degradation; (S)-allantoin from urate: step 3/3.</text>
</comment>
<dbReference type="GO" id="GO:0019628">
    <property type="term" value="P:urate catabolic process"/>
    <property type="evidence" value="ECO:0007669"/>
    <property type="project" value="TreeGrafter"/>
</dbReference>
<dbReference type="PANTHER" id="PTHR43466">
    <property type="entry name" value="2-OXO-4-HYDROXY-4-CARBOXY-5-UREIDOIMIDAZOLINE DECARBOXYLASE-RELATED"/>
    <property type="match status" value="1"/>
</dbReference>
<dbReference type="Gene3D" id="1.10.3330.10">
    <property type="entry name" value="Oxo-4-hydroxy-4-carboxy-5-ureidoimidazoline decarboxylase"/>
    <property type="match status" value="1"/>
</dbReference>
<sequence>MDLATFNVLPPAQAAAVIRPCADIDAWVDDVVAGRPYPCRDTLLLRAVRAAADWTVADLDAALAHHPRIGERAGGATAEAAMSRREQPTADEVTAAAIAAGNAEYEQRFGRIFLIRAAGRTAPEILAELTRRLGHAPETEELVTVEQLRQIALLRLESAVEAGVGSAGQGTVGA</sequence>
<dbReference type="InterPro" id="IPR036778">
    <property type="entry name" value="OHCU_decarboxylase_sf"/>
</dbReference>
<evidence type="ECO:0000256" key="6">
    <source>
        <dbReference type="ARBA" id="ARBA00023239"/>
    </source>
</evidence>
<dbReference type="SUPFAM" id="SSF158694">
    <property type="entry name" value="UraD-Like"/>
    <property type="match status" value="1"/>
</dbReference>
<dbReference type="NCBIfam" id="NF010372">
    <property type="entry name" value="PRK13798.1"/>
    <property type="match status" value="1"/>
</dbReference>
<dbReference type="EC" id="4.1.1.97" evidence="3"/>
<evidence type="ECO:0000313" key="8">
    <source>
        <dbReference type="EMBL" id="MCF4123556.1"/>
    </source>
</evidence>
<keyword evidence="4" id="KW-0659">Purine metabolism</keyword>
<organism evidence="8 9">
    <name type="scientific">Antribacter soli</name>
    <dbReference type="NCBI Taxonomy" id="2910976"/>
    <lineage>
        <taxon>Bacteria</taxon>
        <taxon>Bacillati</taxon>
        <taxon>Actinomycetota</taxon>
        <taxon>Actinomycetes</taxon>
        <taxon>Micrococcales</taxon>
        <taxon>Promicromonosporaceae</taxon>
        <taxon>Antribacter</taxon>
    </lineage>
</organism>
<evidence type="ECO:0000256" key="3">
    <source>
        <dbReference type="ARBA" id="ARBA00012257"/>
    </source>
</evidence>
<evidence type="ECO:0000256" key="2">
    <source>
        <dbReference type="ARBA" id="ARBA00004754"/>
    </source>
</evidence>
<dbReference type="GO" id="GO:0051997">
    <property type="term" value="F:2-oxo-4-hydroxy-4-carboxy-5-ureidoimidazoline decarboxylase activity"/>
    <property type="evidence" value="ECO:0007669"/>
    <property type="project" value="UniProtKB-EC"/>
</dbReference>
<dbReference type="InterPro" id="IPR017595">
    <property type="entry name" value="OHCU_decarboxylase-2"/>
</dbReference>
<gene>
    <name evidence="8" type="primary">uraD</name>
    <name evidence="8" type="ORF">L1785_21540</name>
</gene>
<evidence type="ECO:0000313" key="9">
    <source>
        <dbReference type="Proteomes" id="UP001165405"/>
    </source>
</evidence>
<dbReference type="InterPro" id="IPR018020">
    <property type="entry name" value="OHCU_decarboxylase"/>
</dbReference>
<name>A0AA41U990_9MICO</name>
<dbReference type="RefSeq" id="WP_236091307.1">
    <property type="nucleotide sequence ID" value="NZ_JAKGSG010000063.1"/>
</dbReference>
<evidence type="ECO:0000256" key="1">
    <source>
        <dbReference type="ARBA" id="ARBA00001163"/>
    </source>
</evidence>
<reference evidence="8" key="1">
    <citation type="submission" date="2022-01" db="EMBL/GenBank/DDBJ databases">
        <title>Antribacter sp. nov., isolated from Guizhou of China.</title>
        <authorList>
            <person name="Chengliang C."/>
            <person name="Ya Z."/>
        </authorList>
    </citation>
    <scope>NUCLEOTIDE SEQUENCE</scope>
    <source>
        <strain evidence="8">KLBMP 9083</strain>
    </source>
</reference>
<evidence type="ECO:0000256" key="5">
    <source>
        <dbReference type="ARBA" id="ARBA00022793"/>
    </source>
</evidence>
<dbReference type="Pfam" id="PF09349">
    <property type="entry name" value="OHCU_decarbox"/>
    <property type="match status" value="1"/>
</dbReference>
<dbReference type="Proteomes" id="UP001165405">
    <property type="component" value="Unassembled WGS sequence"/>
</dbReference>
<dbReference type="PANTHER" id="PTHR43466:SF1">
    <property type="entry name" value="2-OXO-4-HYDROXY-4-CARBOXY-5-UREIDOIMIDAZOLINE DECARBOXYLASE-RELATED"/>
    <property type="match status" value="1"/>
</dbReference>
<comment type="catalytic activity">
    <reaction evidence="1">
        <text>5-hydroxy-2-oxo-4-ureido-2,5-dihydro-1H-imidazole-5-carboxylate + H(+) = (S)-allantoin + CO2</text>
        <dbReference type="Rhea" id="RHEA:26301"/>
        <dbReference type="ChEBI" id="CHEBI:15378"/>
        <dbReference type="ChEBI" id="CHEBI:15678"/>
        <dbReference type="ChEBI" id="CHEBI:16526"/>
        <dbReference type="ChEBI" id="CHEBI:58639"/>
        <dbReference type="EC" id="4.1.1.97"/>
    </reaction>
</comment>
<evidence type="ECO:0000256" key="4">
    <source>
        <dbReference type="ARBA" id="ARBA00022631"/>
    </source>
</evidence>
<dbReference type="GO" id="GO:0006144">
    <property type="term" value="P:purine nucleobase metabolic process"/>
    <property type="evidence" value="ECO:0007669"/>
    <property type="project" value="UniProtKB-KW"/>
</dbReference>
<evidence type="ECO:0000259" key="7">
    <source>
        <dbReference type="Pfam" id="PF09349"/>
    </source>
</evidence>
<dbReference type="NCBIfam" id="TIGR03180">
    <property type="entry name" value="UraD_2"/>
    <property type="match status" value="1"/>
</dbReference>
<proteinExistence type="predicted"/>
<dbReference type="AlphaFoldDB" id="A0AA41U990"/>
<feature type="domain" description="Oxo-4-hydroxy-4-carboxy-5-ureidoimidazoline decarboxylase" evidence="7">
    <location>
        <begin position="7"/>
        <end position="157"/>
    </location>
</feature>
<comment type="caution">
    <text evidence="8">The sequence shown here is derived from an EMBL/GenBank/DDBJ whole genome shotgun (WGS) entry which is preliminary data.</text>
</comment>
<protein>
    <recommendedName>
        <fullName evidence="3">2-oxo-4-hydroxy-4-carboxy-5-ureidoimidazoline decarboxylase</fullName>
        <ecNumber evidence="3">4.1.1.97</ecNumber>
    </recommendedName>
</protein>
<keyword evidence="9" id="KW-1185">Reference proteome</keyword>
<keyword evidence="5" id="KW-0210">Decarboxylase</keyword>
<keyword evidence="6 8" id="KW-0456">Lyase</keyword>
<dbReference type="EMBL" id="JAKGSG010000063">
    <property type="protein sequence ID" value="MCF4123556.1"/>
    <property type="molecule type" value="Genomic_DNA"/>
</dbReference>